<evidence type="ECO:0000256" key="6">
    <source>
        <dbReference type="SAM" id="MobiDB-lite"/>
    </source>
</evidence>
<organism evidence="8 9">
    <name type="scientific">Elaeis guineensis var. tenera</name>
    <name type="common">Oil palm</name>
    <dbReference type="NCBI Taxonomy" id="51953"/>
    <lineage>
        <taxon>Eukaryota</taxon>
        <taxon>Viridiplantae</taxon>
        <taxon>Streptophyta</taxon>
        <taxon>Embryophyta</taxon>
        <taxon>Tracheophyta</taxon>
        <taxon>Spermatophyta</taxon>
        <taxon>Magnoliopsida</taxon>
        <taxon>Liliopsida</taxon>
        <taxon>Arecaceae</taxon>
        <taxon>Arecoideae</taxon>
        <taxon>Cocoseae</taxon>
        <taxon>Elaeidinae</taxon>
        <taxon>Elaeis</taxon>
    </lineage>
</organism>
<evidence type="ECO:0000313" key="9">
    <source>
        <dbReference type="RefSeq" id="XP_029124465.1"/>
    </source>
</evidence>
<dbReference type="PANTHER" id="PTHR46807:SF8">
    <property type="entry name" value="TRANSCRIPTION FACTOR PIF1-LIKE ISOFORM X2"/>
    <property type="match status" value="1"/>
</dbReference>
<comment type="subcellular location">
    <subcellularLocation>
        <location evidence="1">Nucleus</location>
    </subcellularLocation>
</comment>
<evidence type="ECO:0000256" key="1">
    <source>
        <dbReference type="ARBA" id="ARBA00004123"/>
    </source>
</evidence>
<dbReference type="GO" id="GO:0005634">
    <property type="term" value="C:nucleus"/>
    <property type="evidence" value="ECO:0007669"/>
    <property type="project" value="UniProtKB-SubCell"/>
</dbReference>
<evidence type="ECO:0000256" key="3">
    <source>
        <dbReference type="ARBA" id="ARBA00023015"/>
    </source>
</evidence>
<evidence type="ECO:0000256" key="2">
    <source>
        <dbReference type="ARBA" id="ARBA00005510"/>
    </source>
</evidence>
<dbReference type="Proteomes" id="UP000504607">
    <property type="component" value="Chromosome 16"/>
</dbReference>
<dbReference type="AlphaFoldDB" id="A0A8N4F4G3"/>
<sequence length="482" mass="52361">MSDHYYCVGDFDLHDDDHHLRHRIPALFGDDVPELMPQKGSVAHPVRGRVWKRSPPEQPAADAGDIGSAAVEAAARHPLVEEDEMTAWLDYQIGDGGGDLYRELLATGAGDSGDIRADRGHALAVQKQGVGVSRESRVVESSEMLADGQAVRRGPAKAHVRDGRKRKAREGDDSECREDAAFESGDKRKDTHRSAASMKRSRAAEVHNLAEQRRRDRINEKMKALQELIPRCNKSDKASMLDEAIEYLKSLQLQVQMMSVGCNTGPVKIFPGVQTYLPHIGMGMGIGMGLGTGPAMTMGREIGAGGLGLPGLRYGSFFPCFPLAGPAPAQFAPRPMVPSFRSPNMGMAMADQTRVQAPWQQNPSSNLVSMHSTNIAQIPHVGDPYCHFIGLDHLNGSSQCCVMDEPATNKGTNAAESNKLDEMNGDGYNKTSSGLDHPREENIDPLSQYESRIKMRAILSLGTIAIEIASQTGESCGISMRH</sequence>
<evidence type="ECO:0000256" key="5">
    <source>
        <dbReference type="ARBA" id="ARBA00023242"/>
    </source>
</evidence>
<feature type="domain" description="BHLH" evidence="7">
    <location>
        <begin position="202"/>
        <end position="251"/>
    </location>
</feature>
<dbReference type="GO" id="GO:0046983">
    <property type="term" value="F:protein dimerization activity"/>
    <property type="evidence" value="ECO:0007669"/>
    <property type="project" value="InterPro"/>
</dbReference>
<protein>
    <submittedName>
        <fullName evidence="9">Transcription factor PHYTOCHROME INTERACTING FACTOR-LIKE 15</fullName>
    </submittedName>
</protein>
<dbReference type="GO" id="GO:0003700">
    <property type="term" value="F:DNA-binding transcription factor activity"/>
    <property type="evidence" value="ECO:0007669"/>
    <property type="project" value="InterPro"/>
</dbReference>
<evidence type="ECO:0000313" key="8">
    <source>
        <dbReference type="Proteomes" id="UP000504607"/>
    </source>
</evidence>
<evidence type="ECO:0000256" key="4">
    <source>
        <dbReference type="ARBA" id="ARBA00023163"/>
    </source>
</evidence>
<feature type="region of interest" description="Disordered" evidence="6">
    <location>
        <begin position="148"/>
        <end position="203"/>
    </location>
</feature>
<dbReference type="InterPro" id="IPR044273">
    <property type="entry name" value="PIF3-like"/>
</dbReference>
<dbReference type="PANTHER" id="PTHR46807">
    <property type="entry name" value="TRANSCRIPTION FACTOR PIF3"/>
    <property type="match status" value="1"/>
</dbReference>
<dbReference type="InterPro" id="IPR011598">
    <property type="entry name" value="bHLH_dom"/>
</dbReference>
<dbReference type="OrthoDB" id="690068at2759"/>
<dbReference type="GeneID" id="105059243"/>
<keyword evidence="3" id="KW-0805">Transcription regulation</keyword>
<dbReference type="Pfam" id="PF00010">
    <property type="entry name" value="HLH"/>
    <property type="match status" value="1"/>
</dbReference>
<dbReference type="SMART" id="SM00353">
    <property type="entry name" value="HLH"/>
    <property type="match status" value="1"/>
</dbReference>
<dbReference type="RefSeq" id="XP_029124465.1">
    <property type="nucleotide sequence ID" value="XM_029268632.1"/>
</dbReference>
<keyword evidence="5" id="KW-0539">Nucleus</keyword>
<feature type="compositionally biased region" description="Basic residues" evidence="6">
    <location>
        <begin position="154"/>
        <end position="168"/>
    </location>
</feature>
<dbReference type="InterPro" id="IPR047265">
    <property type="entry name" value="PIF1-like_bHLH"/>
</dbReference>
<gene>
    <name evidence="9" type="primary">LOC105059243</name>
</gene>
<dbReference type="SUPFAM" id="SSF47459">
    <property type="entry name" value="HLH, helix-loop-helix DNA-binding domain"/>
    <property type="match status" value="1"/>
</dbReference>
<keyword evidence="8" id="KW-1185">Reference proteome</keyword>
<feature type="region of interest" description="Disordered" evidence="6">
    <location>
        <begin position="413"/>
        <end position="442"/>
    </location>
</feature>
<name>A0A8N4F4G3_ELAGV</name>
<dbReference type="PROSITE" id="PS50888">
    <property type="entry name" value="BHLH"/>
    <property type="match status" value="1"/>
</dbReference>
<dbReference type="KEGG" id="egu:105059243"/>
<dbReference type="InterPro" id="IPR036638">
    <property type="entry name" value="HLH_DNA-bd_sf"/>
</dbReference>
<keyword evidence="4" id="KW-0804">Transcription</keyword>
<feature type="compositionally biased region" description="Basic and acidic residues" evidence="6">
    <location>
        <begin position="177"/>
        <end position="193"/>
    </location>
</feature>
<accession>A0A8N4F4G3</accession>
<comment type="similarity">
    <text evidence="2">Belongs to the bHLH protein family.</text>
</comment>
<dbReference type="Gene3D" id="4.10.280.10">
    <property type="entry name" value="Helix-loop-helix DNA-binding domain"/>
    <property type="match status" value="1"/>
</dbReference>
<dbReference type="FunFam" id="4.10.280.10:FF:000004">
    <property type="entry name" value="Basic helix-loop-helix transcription factor"/>
    <property type="match status" value="1"/>
</dbReference>
<dbReference type="CDD" id="cd11445">
    <property type="entry name" value="bHLH_AtPIF_like"/>
    <property type="match status" value="1"/>
</dbReference>
<proteinExistence type="inferred from homology"/>
<reference evidence="9" key="1">
    <citation type="submission" date="2025-08" db="UniProtKB">
        <authorList>
            <consortium name="RefSeq"/>
        </authorList>
    </citation>
    <scope>IDENTIFICATION</scope>
</reference>
<evidence type="ECO:0000259" key="7">
    <source>
        <dbReference type="PROSITE" id="PS50888"/>
    </source>
</evidence>